<dbReference type="PANTHER" id="PTHR42824">
    <property type="entry name" value="GLUTAMINE AMIDOTRANSFERASE"/>
    <property type="match status" value="1"/>
</dbReference>
<dbReference type="Gene3D" id="3.60.20.10">
    <property type="entry name" value="Glutamine Phosphoribosylpyrophosphate, subunit 1, domain 1"/>
    <property type="match status" value="1"/>
</dbReference>
<organism evidence="3 4">
    <name type="scientific">Acrocarpospora phusangensis</name>
    <dbReference type="NCBI Taxonomy" id="1070424"/>
    <lineage>
        <taxon>Bacteria</taxon>
        <taxon>Bacillati</taxon>
        <taxon>Actinomycetota</taxon>
        <taxon>Actinomycetes</taxon>
        <taxon>Streptosporangiales</taxon>
        <taxon>Streptosporangiaceae</taxon>
        <taxon>Acrocarpospora</taxon>
    </lineage>
</organism>
<protein>
    <submittedName>
        <fullName evidence="3">Class II glutamine amidotransferase</fullName>
    </submittedName>
</protein>
<sequence>MCRLFGLSSTPLRACATFWLLEAPDSLTEQSRREPDGTGLGHYVTDGQPLVYKAPIAAYEDRCFAAEAKHTESTTFIAHVRYASTGGLAKRNTHPFEQDGRLFAHNGVVEGLDLLEAHLGPDMSLVHGETDSERVFALITREIRANGGDIEAGLSSALRWVAAELPLYALNIILITADGLWALRYPDTHELHVLAREPGGDELNHCGSDGRIHVRCTDLATKAALVVASEPMDDDPSWQLMNPGELLHAGPNCSMTTRLILPDPPAHRLTLADLHPEAAASQRANP</sequence>
<evidence type="ECO:0000313" key="4">
    <source>
        <dbReference type="Proteomes" id="UP000640052"/>
    </source>
</evidence>
<evidence type="ECO:0000256" key="1">
    <source>
        <dbReference type="ARBA" id="ARBA00022962"/>
    </source>
</evidence>
<evidence type="ECO:0000259" key="2">
    <source>
        <dbReference type="PROSITE" id="PS51278"/>
    </source>
</evidence>
<dbReference type="PANTHER" id="PTHR42824:SF1">
    <property type="entry name" value="GLUTAMINE AMIDOTRANSFERASE YAFJ-RELATED"/>
    <property type="match status" value="1"/>
</dbReference>
<dbReference type="AlphaFoldDB" id="A0A919UI24"/>
<evidence type="ECO:0000313" key="3">
    <source>
        <dbReference type="EMBL" id="GIH22201.1"/>
    </source>
</evidence>
<dbReference type="SUPFAM" id="SSF56235">
    <property type="entry name" value="N-terminal nucleophile aminohydrolases (Ntn hydrolases)"/>
    <property type="match status" value="1"/>
</dbReference>
<comment type="caution">
    <text evidence="3">The sequence shown here is derived from an EMBL/GenBank/DDBJ whole genome shotgun (WGS) entry which is preliminary data.</text>
</comment>
<dbReference type="Pfam" id="PF13230">
    <property type="entry name" value="GATase_4"/>
    <property type="match status" value="1"/>
</dbReference>
<accession>A0A919UI24</accession>
<dbReference type="RefSeq" id="WP_204039058.1">
    <property type="nucleotide sequence ID" value="NZ_BOOA01000003.1"/>
</dbReference>
<dbReference type="InterPro" id="IPR017932">
    <property type="entry name" value="GATase_2_dom"/>
</dbReference>
<gene>
    <name evidence="3" type="ORF">Aph01nite_05110</name>
</gene>
<dbReference type="EMBL" id="BOOA01000003">
    <property type="protein sequence ID" value="GIH22201.1"/>
    <property type="molecule type" value="Genomic_DNA"/>
</dbReference>
<dbReference type="Proteomes" id="UP000640052">
    <property type="component" value="Unassembled WGS sequence"/>
</dbReference>
<feature type="domain" description="Glutamine amidotransferase type-2" evidence="2">
    <location>
        <begin position="2"/>
        <end position="252"/>
    </location>
</feature>
<dbReference type="PROSITE" id="PS51278">
    <property type="entry name" value="GATASE_TYPE_2"/>
    <property type="match status" value="1"/>
</dbReference>
<proteinExistence type="predicted"/>
<dbReference type="InterPro" id="IPR029055">
    <property type="entry name" value="Ntn_hydrolases_N"/>
</dbReference>
<keyword evidence="1 3" id="KW-0315">Glutamine amidotransferase</keyword>
<name>A0A919UI24_9ACTN</name>
<keyword evidence="4" id="KW-1185">Reference proteome</keyword>
<dbReference type="InterPro" id="IPR026869">
    <property type="entry name" value="EgtC-like"/>
</dbReference>
<dbReference type="CDD" id="cd01908">
    <property type="entry name" value="YafJ"/>
    <property type="match status" value="1"/>
</dbReference>
<reference evidence="3" key="1">
    <citation type="submission" date="2021-01" db="EMBL/GenBank/DDBJ databases">
        <title>Whole genome shotgun sequence of Acrocarpospora phusangensis NBRC 108782.</title>
        <authorList>
            <person name="Komaki H."/>
            <person name="Tamura T."/>
        </authorList>
    </citation>
    <scope>NUCLEOTIDE SEQUENCE</scope>
    <source>
        <strain evidence="3">NBRC 108782</strain>
    </source>
</reference>